<sequence length="103" mass="11757">MAEEHAPPKVVRNDEEKRYEAWVGDDLAAIAVYRERGDRTIFTHTEVEPDYEGRGIAKALAAAALDDVVRRDRVIVPLCPFIASYLKRHPEYQDHVRSPQVAE</sequence>
<feature type="domain" description="N-acetyltransferase" evidence="1">
    <location>
        <begin position="11"/>
        <end position="97"/>
    </location>
</feature>
<dbReference type="Gene3D" id="3.40.630.30">
    <property type="match status" value="1"/>
</dbReference>
<dbReference type="RefSeq" id="WP_141961251.1">
    <property type="nucleotide sequence ID" value="NZ_VFOZ01000001.1"/>
</dbReference>
<dbReference type="PANTHER" id="PTHR31435:SF10">
    <property type="entry name" value="BSR4717 PROTEIN"/>
    <property type="match status" value="1"/>
</dbReference>
<dbReference type="PANTHER" id="PTHR31435">
    <property type="entry name" value="PROTEIN NATD1"/>
    <property type="match status" value="1"/>
</dbReference>
<dbReference type="InterPro" id="IPR016181">
    <property type="entry name" value="Acyl_CoA_acyltransferase"/>
</dbReference>
<accession>A0A543CWD4</accession>
<reference evidence="2 3" key="1">
    <citation type="submission" date="2019-06" db="EMBL/GenBank/DDBJ databases">
        <title>Sequencing the genomes of 1000 actinobacteria strains.</title>
        <authorList>
            <person name="Klenk H.-P."/>
        </authorList>
    </citation>
    <scope>NUCLEOTIDE SEQUENCE [LARGE SCALE GENOMIC DNA]</scope>
    <source>
        <strain evidence="2 3">DSM 102200</strain>
    </source>
</reference>
<dbReference type="Proteomes" id="UP000316096">
    <property type="component" value="Unassembled WGS sequence"/>
</dbReference>
<dbReference type="SUPFAM" id="SSF55729">
    <property type="entry name" value="Acyl-CoA N-acyltransferases (Nat)"/>
    <property type="match status" value="1"/>
</dbReference>
<dbReference type="PROSITE" id="PS51729">
    <property type="entry name" value="GNAT_YJDJ"/>
    <property type="match status" value="1"/>
</dbReference>
<dbReference type="InterPro" id="IPR045057">
    <property type="entry name" value="Gcn5-rel_NAT"/>
</dbReference>
<keyword evidence="3" id="KW-1185">Reference proteome</keyword>
<evidence type="ECO:0000313" key="3">
    <source>
        <dbReference type="Proteomes" id="UP000316096"/>
    </source>
</evidence>
<dbReference type="InterPro" id="IPR031165">
    <property type="entry name" value="GNAT_YJDJ"/>
</dbReference>
<comment type="caution">
    <text evidence="2">The sequence shown here is derived from an EMBL/GenBank/DDBJ whole genome shotgun (WGS) entry which is preliminary data.</text>
</comment>
<organism evidence="2 3">
    <name type="scientific">Actinoallomurus bryophytorum</name>
    <dbReference type="NCBI Taxonomy" id="1490222"/>
    <lineage>
        <taxon>Bacteria</taxon>
        <taxon>Bacillati</taxon>
        <taxon>Actinomycetota</taxon>
        <taxon>Actinomycetes</taxon>
        <taxon>Streptosporangiales</taxon>
        <taxon>Thermomonosporaceae</taxon>
        <taxon>Actinoallomurus</taxon>
    </lineage>
</organism>
<evidence type="ECO:0000259" key="1">
    <source>
        <dbReference type="PROSITE" id="PS51729"/>
    </source>
</evidence>
<name>A0A543CWD4_9ACTN</name>
<proteinExistence type="predicted"/>
<evidence type="ECO:0000313" key="2">
    <source>
        <dbReference type="EMBL" id="TQM01415.1"/>
    </source>
</evidence>
<dbReference type="EMBL" id="VFOZ01000001">
    <property type="protein sequence ID" value="TQM01415.1"/>
    <property type="molecule type" value="Genomic_DNA"/>
</dbReference>
<dbReference type="AlphaFoldDB" id="A0A543CWD4"/>
<protein>
    <recommendedName>
        <fullName evidence="1">N-acetyltransferase domain-containing protein</fullName>
    </recommendedName>
</protein>
<dbReference type="Pfam" id="PF14542">
    <property type="entry name" value="Acetyltransf_CG"/>
    <property type="match status" value="1"/>
</dbReference>
<dbReference type="OrthoDB" id="5405911at2"/>
<gene>
    <name evidence="2" type="ORF">FB559_7174</name>
</gene>